<organism evidence="1 2">
    <name type="scientific">Iphiclides podalirius</name>
    <name type="common">scarce swallowtail</name>
    <dbReference type="NCBI Taxonomy" id="110791"/>
    <lineage>
        <taxon>Eukaryota</taxon>
        <taxon>Metazoa</taxon>
        <taxon>Ecdysozoa</taxon>
        <taxon>Arthropoda</taxon>
        <taxon>Hexapoda</taxon>
        <taxon>Insecta</taxon>
        <taxon>Pterygota</taxon>
        <taxon>Neoptera</taxon>
        <taxon>Endopterygota</taxon>
        <taxon>Lepidoptera</taxon>
        <taxon>Glossata</taxon>
        <taxon>Ditrysia</taxon>
        <taxon>Papilionoidea</taxon>
        <taxon>Papilionidae</taxon>
        <taxon>Papilioninae</taxon>
        <taxon>Iphiclides</taxon>
    </lineage>
</organism>
<reference evidence="1" key="1">
    <citation type="submission" date="2022-03" db="EMBL/GenBank/DDBJ databases">
        <authorList>
            <person name="Martin H S."/>
        </authorList>
    </citation>
    <scope>NUCLEOTIDE SEQUENCE</scope>
</reference>
<accession>A0ABN8HV46</accession>
<proteinExistence type="predicted"/>
<name>A0ABN8HV46_9NEOP</name>
<sequence length="93" mass="10519">MRRGASEGRALRRRAIDICMRYLSAQLDAAARLFALMVHYRAIAFARLRSSDRLGIGTTRRFGAINATPRLLRSGRRAKSLMVMLGRRLLSID</sequence>
<keyword evidence="2" id="KW-1185">Reference proteome</keyword>
<dbReference type="EMBL" id="OW152823">
    <property type="protein sequence ID" value="CAH2039759.1"/>
    <property type="molecule type" value="Genomic_DNA"/>
</dbReference>
<protein>
    <submittedName>
        <fullName evidence="1">Uncharacterized protein</fullName>
    </submittedName>
</protein>
<feature type="non-terminal residue" evidence="1">
    <location>
        <position position="93"/>
    </location>
</feature>
<gene>
    <name evidence="1" type="ORF">IPOD504_LOCUS1957</name>
</gene>
<dbReference type="Proteomes" id="UP000837857">
    <property type="component" value="Chromosome 11"/>
</dbReference>
<evidence type="ECO:0000313" key="1">
    <source>
        <dbReference type="EMBL" id="CAH2039759.1"/>
    </source>
</evidence>
<evidence type="ECO:0000313" key="2">
    <source>
        <dbReference type="Proteomes" id="UP000837857"/>
    </source>
</evidence>